<evidence type="ECO:0000313" key="2">
    <source>
        <dbReference type="Proteomes" id="UP000015105"/>
    </source>
</evidence>
<dbReference type="Proteomes" id="UP000015105">
    <property type="component" value="Chromosome 2D"/>
</dbReference>
<name>A0A453BKQ9_AEGTS</name>
<reference evidence="2" key="1">
    <citation type="journal article" date="2014" name="Science">
        <title>Ancient hybridizations among the ancestral genomes of bread wheat.</title>
        <authorList>
            <consortium name="International Wheat Genome Sequencing Consortium,"/>
            <person name="Marcussen T."/>
            <person name="Sandve S.R."/>
            <person name="Heier L."/>
            <person name="Spannagl M."/>
            <person name="Pfeifer M."/>
            <person name="Jakobsen K.S."/>
            <person name="Wulff B.B."/>
            <person name="Steuernagel B."/>
            <person name="Mayer K.F."/>
            <person name="Olsen O.A."/>
        </authorList>
    </citation>
    <scope>NUCLEOTIDE SEQUENCE [LARGE SCALE GENOMIC DNA]</scope>
    <source>
        <strain evidence="2">cv. AL8/78</strain>
    </source>
</reference>
<reference evidence="1" key="5">
    <citation type="journal article" date="2021" name="G3 (Bethesda)">
        <title>Aegilops tauschii genome assembly Aet v5.0 features greater sequence contiguity and improved annotation.</title>
        <authorList>
            <person name="Wang L."/>
            <person name="Zhu T."/>
            <person name="Rodriguez J.C."/>
            <person name="Deal K.R."/>
            <person name="Dubcovsky J."/>
            <person name="McGuire P.E."/>
            <person name="Lux T."/>
            <person name="Spannagl M."/>
            <person name="Mayer K.F.X."/>
            <person name="Baldrich P."/>
            <person name="Meyers B.C."/>
            <person name="Huo N."/>
            <person name="Gu Y.Q."/>
            <person name="Zhou H."/>
            <person name="Devos K.M."/>
            <person name="Bennetzen J.L."/>
            <person name="Unver T."/>
            <person name="Budak H."/>
            <person name="Gulick P.J."/>
            <person name="Galiba G."/>
            <person name="Kalapos B."/>
            <person name="Nelson D.R."/>
            <person name="Li P."/>
            <person name="You F.M."/>
            <person name="Luo M.C."/>
            <person name="Dvorak J."/>
        </authorList>
    </citation>
    <scope>NUCLEOTIDE SEQUENCE [LARGE SCALE GENOMIC DNA]</scope>
    <source>
        <strain evidence="1">cv. AL8/78</strain>
    </source>
</reference>
<reference evidence="2" key="2">
    <citation type="journal article" date="2017" name="Nat. Plants">
        <title>The Aegilops tauschii genome reveals multiple impacts of transposons.</title>
        <authorList>
            <person name="Zhao G."/>
            <person name="Zou C."/>
            <person name="Li K."/>
            <person name="Wang K."/>
            <person name="Li T."/>
            <person name="Gao L."/>
            <person name="Zhang X."/>
            <person name="Wang H."/>
            <person name="Yang Z."/>
            <person name="Liu X."/>
            <person name="Jiang W."/>
            <person name="Mao L."/>
            <person name="Kong X."/>
            <person name="Jiao Y."/>
            <person name="Jia J."/>
        </authorList>
    </citation>
    <scope>NUCLEOTIDE SEQUENCE [LARGE SCALE GENOMIC DNA]</scope>
    <source>
        <strain evidence="2">cv. AL8/78</strain>
    </source>
</reference>
<dbReference type="EnsemblPlants" id="AET2Gv20547400.13">
    <property type="protein sequence ID" value="AET2Gv20547400.13"/>
    <property type="gene ID" value="AET2Gv20547400"/>
</dbReference>
<accession>A0A453BKQ9</accession>
<organism evidence="1 2">
    <name type="scientific">Aegilops tauschii subsp. strangulata</name>
    <name type="common">Goatgrass</name>
    <dbReference type="NCBI Taxonomy" id="200361"/>
    <lineage>
        <taxon>Eukaryota</taxon>
        <taxon>Viridiplantae</taxon>
        <taxon>Streptophyta</taxon>
        <taxon>Embryophyta</taxon>
        <taxon>Tracheophyta</taxon>
        <taxon>Spermatophyta</taxon>
        <taxon>Magnoliopsida</taxon>
        <taxon>Liliopsida</taxon>
        <taxon>Poales</taxon>
        <taxon>Poaceae</taxon>
        <taxon>BOP clade</taxon>
        <taxon>Pooideae</taxon>
        <taxon>Triticodae</taxon>
        <taxon>Triticeae</taxon>
        <taxon>Triticinae</taxon>
        <taxon>Aegilops</taxon>
    </lineage>
</organism>
<keyword evidence="2" id="KW-1185">Reference proteome</keyword>
<sequence>MTFYLTKQNNTCCLAGGIVGWLQVAHPDLCSSSSLLLQGSSVVLYVLCID</sequence>
<protein>
    <submittedName>
        <fullName evidence="1">Uncharacterized protein</fullName>
    </submittedName>
</protein>
<evidence type="ECO:0000313" key="1">
    <source>
        <dbReference type="EnsemblPlants" id="AET2Gv20547400.13"/>
    </source>
</evidence>
<reference evidence="1" key="4">
    <citation type="submission" date="2019-03" db="UniProtKB">
        <authorList>
            <consortium name="EnsemblPlants"/>
        </authorList>
    </citation>
    <scope>IDENTIFICATION</scope>
</reference>
<dbReference type="Gramene" id="AET2Gv20547400.13">
    <property type="protein sequence ID" value="AET2Gv20547400.13"/>
    <property type="gene ID" value="AET2Gv20547400"/>
</dbReference>
<dbReference type="AlphaFoldDB" id="A0A453BKQ9"/>
<reference evidence="1" key="3">
    <citation type="journal article" date="2017" name="Nature">
        <title>Genome sequence of the progenitor of the wheat D genome Aegilops tauschii.</title>
        <authorList>
            <person name="Luo M.C."/>
            <person name="Gu Y.Q."/>
            <person name="Puiu D."/>
            <person name="Wang H."/>
            <person name="Twardziok S.O."/>
            <person name="Deal K.R."/>
            <person name="Huo N."/>
            <person name="Zhu T."/>
            <person name="Wang L."/>
            <person name="Wang Y."/>
            <person name="McGuire P.E."/>
            <person name="Liu S."/>
            <person name="Long H."/>
            <person name="Ramasamy R.K."/>
            <person name="Rodriguez J.C."/>
            <person name="Van S.L."/>
            <person name="Yuan L."/>
            <person name="Wang Z."/>
            <person name="Xia Z."/>
            <person name="Xiao L."/>
            <person name="Anderson O.D."/>
            <person name="Ouyang S."/>
            <person name="Liang Y."/>
            <person name="Zimin A.V."/>
            <person name="Pertea G."/>
            <person name="Qi P."/>
            <person name="Bennetzen J.L."/>
            <person name="Dai X."/>
            <person name="Dawson M.W."/>
            <person name="Muller H.G."/>
            <person name="Kugler K."/>
            <person name="Rivarola-Duarte L."/>
            <person name="Spannagl M."/>
            <person name="Mayer K.F.X."/>
            <person name="Lu F.H."/>
            <person name="Bevan M.W."/>
            <person name="Leroy P."/>
            <person name="Li P."/>
            <person name="You F.M."/>
            <person name="Sun Q."/>
            <person name="Liu Z."/>
            <person name="Lyons E."/>
            <person name="Wicker T."/>
            <person name="Salzberg S.L."/>
            <person name="Devos K.M."/>
            <person name="Dvorak J."/>
        </authorList>
    </citation>
    <scope>NUCLEOTIDE SEQUENCE [LARGE SCALE GENOMIC DNA]</scope>
    <source>
        <strain evidence="1">cv. AL8/78</strain>
    </source>
</reference>
<proteinExistence type="predicted"/>